<dbReference type="EMBL" id="SPUK01000001">
    <property type="protein sequence ID" value="TQW00773.1"/>
    <property type="molecule type" value="Genomic_DNA"/>
</dbReference>
<dbReference type="AlphaFoldDB" id="A0A545VGC4"/>
<evidence type="ECO:0000313" key="2">
    <source>
        <dbReference type="EMBL" id="TQW00773.1"/>
    </source>
</evidence>
<dbReference type="Proteomes" id="UP000315783">
    <property type="component" value="Unassembled WGS sequence"/>
</dbReference>
<proteinExistence type="predicted"/>
<gene>
    <name evidence="2" type="ORF">IF1G_00704</name>
</gene>
<comment type="caution">
    <text evidence="2">The sequence shown here is derived from an EMBL/GenBank/DDBJ whole genome shotgun (WGS) entry which is preliminary data.</text>
</comment>
<sequence>MLPRRLHMPARLACTRRRGKKKGAEGGGDEEDKSGEILPPSRYPLRRRCATAGDPSIGLASGPLPFKSNRPVLRRSCHLTHRLVKCSVLAPVHCNNVAPLGTPYYSQAFPIGLVNNAYQYAPRVALRVLIYKRSHHALASYLARNLKAGFLLPPPVLCSFTGIRVSFFFLV</sequence>
<protein>
    <submittedName>
        <fullName evidence="2">Uncharacterized protein</fullName>
    </submittedName>
</protein>
<organism evidence="2 3">
    <name type="scientific">Cordyceps javanica</name>
    <dbReference type="NCBI Taxonomy" id="43265"/>
    <lineage>
        <taxon>Eukaryota</taxon>
        <taxon>Fungi</taxon>
        <taxon>Dikarya</taxon>
        <taxon>Ascomycota</taxon>
        <taxon>Pezizomycotina</taxon>
        <taxon>Sordariomycetes</taxon>
        <taxon>Hypocreomycetidae</taxon>
        <taxon>Hypocreales</taxon>
        <taxon>Cordycipitaceae</taxon>
        <taxon>Cordyceps</taxon>
    </lineage>
</organism>
<name>A0A545VGC4_9HYPO</name>
<feature type="compositionally biased region" description="Basic residues" evidence="1">
    <location>
        <begin position="1"/>
        <end position="21"/>
    </location>
</feature>
<evidence type="ECO:0000313" key="3">
    <source>
        <dbReference type="Proteomes" id="UP000315783"/>
    </source>
</evidence>
<reference evidence="2 3" key="1">
    <citation type="journal article" date="2019" name="Appl. Microbiol. Biotechnol.">
        <title>Genome sequence of Isaria javanica and comparative genome analysis insights into family S53 peptidase evolution in fungal entomopathogens.</title>
        <authorList>
            <person name="Lin R."/>
            <person name="Zhang X."/>
            <person name="Xin B."/>
            <person name="Zou M."/>
            <person name="Gao Y."/>
            <person name="Qin F."/>
            <person name="Hu Q."/>
            <person name="Xie B."/>
            <person name="Cheng X."/>
        </authorList>
    </citation>
    <scope>NUCLEOTIDE SEQUENCE [LARGE SCALE GENOMIC DNA]</scope>
    <source>
        <strain evidence="2 3">IJ1G</strain>
    </source>
</reference>
<accession>A0A545VGC4</accession>
<evidence type="ECO:0000256" key="1">
    <source>
        <dbReference type="SAM" id="MobiDB-lite"/>
    </source>
</evidence>
<keyword evidence="3" id="KW-1185">Reference proteome</keyword>
<feature type="region of interest" description="Disordered" evidence="1">
    <location>
        <begin position="1"/>
        <end position="41"/>
    </location>
</feature>